<comment type="caution">
    <text evidence="2">The sequence shown here is derived from an EMBL/GenBank/DDBJ whole genome shotgun (WGS) entry which is preliminary data.</text>
</comment>
<dbReference type="EMBL" id="JBIBSM010000017">
    <property type="protein sequence ID" value="MFF8279882.1"/>
    <property type="molecule type" value="Genomic_DNA"/>
</dbReference>
<reference evidence="2 3" key="1">
    <citation type="submission" date="2024-10" db="EMBL/GenBank/DDBJ databases">
        <title>The Natural Products Discovery Center: Release of the First 8490 Sequenced Strains for Exploring Actinobacteria Biosynthetic Diversity.</title>
        <authorList>
            <person name="Kalkreuter E."/>
            <person name="Kautsar S.A."/>
            <person name="Yang D."/>
            <person name="Bader C.D."/>
            <person name="Teijaro C.N."/>
            <person name="Fluegel L."/>
            <person name="Davis C.M."/>
            <person name="Simpson J.R."/>
            <person name="Lauterbach L."/>
            <person name="Steele A.D."/>
            <person name="Gui C."/>
            <person name="Meng S."/>
            <person name="Li G."/>
            <person name="Viehrig K."/>
            <person name="Ye F."/>
            <person name="Su P."/>
            <person name="Kiefer A.F."/>
            <person name="Nichols A."/>
            <person name="Cepeda A.J."/>
            <person name="Yan W."/>
            <person name="Fan B."/>
            <person name="Jiang Y."/>
            <person name="Adhikari A."/>
            <person name="Zheng C.-J."/>
            <person name="Schuster L."/>
            <person name="Cowan T.M."/>
            <person name="Smanski M.J."/>
            <person name="Chevrette M.G."/>
            <person name="De Carvalho L.P.S."/>
            <person name="Shen B."/>
        </authorList>
    </citation>
    <scope>NUCLEOTIDE SEQUENCE [LARGE SCALE GENOMIC DNA]</scope>
    <source>
        <strain evidence="2 3">NPDC015755</strain>
    </source>
</reference>
<proteinExistence type="predicted"/>
<evidence type="ECO:0000256" key="1">
    <source>
        <dbReference type="SAM" id="MobiDB-lite"/>
    </source>
</evidence>
<dbReference type="RefSeq" id="WP_391936785.1">
    <property type="nucleotide sequence ID" value="NZ_JBIBSM010000017.1"/>
</dbReference>
<name>A0ABW6YJ45_9ACTN</name>
<feature type="region of interest" description="Disordered" evidence="1">
    <location>
        <begin position="1"/>
        <end position="20"/>
    </location>
</feature>
<gene>
    <name evidence="2" type="ORF">ACF05T_27875</name>
</gene>
<sequence length="108" mass="11671">MSALPHETSTQTYANPYRIEPDEGPQTLAELRAALAVIDSAELIAFNARLDAARFGREQTAVITQARHLVALRTRRPEVAEAVRASVAGEADLMGVDDLWAELDKGAA</sequence>
<evidence type="ECO:0000313" key="3">
    <source>
        <dbReference type="Proteomes" id="UP001603013"/>
    </source>
</evidence>
<keyword evidence="3" id="KW-1185">Reference proteome</keyword>
<organism evidence="2 3">
    <name type="scientific">Streptomyces lateritius</name>
    <dbReference type="NCBI Taxonomy" id="67313"/>
    <lineage>
        <taxon>Bacteria</taxon>
        <taxon>Bacillati</taxon>
        <taxon>Actinomycetota</taxon>
        <taxon>Actinomycetes</taxon>
        <taxon>Kitasatosporales</taxon>
        <taxon>Streptomycetaceae</taxon>
        <taxon>Streptomyces</taxon>
    </lineage>
</organism>
<accession>A0ABW6YJ45</accession>
<protein>
    <submittedName>
        <fullName evidence="2">Uncharacterized protein</fullName>
    </submittedName>
</protein>
<evidence type="ECO:0000313" key="2">
    <source>
        <dbReference type="EMBL" id="MFF8279882.1"/>
    </source>
</evidence>
<dbReference type="Proteomes" id="UP001603013">
    <property type="component" value="Unassembled WGS sequence"/>
</dbReference>